<name>A0A1H2R048_9BACI</name>
<keyword evidence="2" id="KW-1185">Reference proteome</keyword>
<evidence type="ECO:0000313" key="2">
    <source>
        <dbReference type="Proteomes" id="UP000199488"/>
    </source>
</evidence>
<evidence type="ECO:0000313" key="1">
    <source>
        <dbReference type="EMBL" id="SDW12049.1"/>
    </source>
</evidence>
<gene>
    <name evidence="1" type="ORF">SAMN05421781_0512</name>
</gene>
<reference evidence="1 2" key="1">
    <citation type="submission" date="2016-10" db="EMBL/GenBank/DDBJ databases">
        <authorList>
            <person name="de Groot N.N."/>
        </authorList>
    </citation>
    <scope>NUCLEOTIDE SEQUENCE [LARGE SCALE GENOMIC DNA]</scope>
    <source>
        <strain evidence="1 2">DSM 23126</strain>
    </source>
</reference>
<organism evidence="1 2">
    <name type="scientific">Marinococcus luteus</name>
    <dbReference type="NCBI Taxonomy" id="1122204"/>
    <lineage>
        <taxon>Bacteria</taxon>
        <taxon>Bacillati</taxon>
        <taxon>Bacillota</taxon>
        <taxon>Bacilli</taxon>
        <taxon>Bacillales</taxon>
        <taxon>Bacillaceae</taxon>
        <taxon>Marinococcus</taxon>
    </lineage>
</organism>
<proteinExistence type="predicted"/>
<accession>A0A1H2R048</accession>
<dbReference type="Proteomes" id="UP000199488">
    <property type="component" value="Unassembled WGS sequence"/>
</dbReference>
<protein>
    <submittedName>
        <fullName evidence="1">Uncharacterized protein</fullName>
    </submittedName>
</protein>
<dbReference type="AlphaFoldDB" id="A0A1H2R048"/>
<sequence>MSDTRFQNSRVETAIVDEGGKQYLVYKKVVARNAIMLIEDIQSRERITPYEVRDELSNDLDIDVDARIKFLIQKLEERG</sequence>
<dbReference type="RefSeq" id="WP_091610736.1">
    <property type="nucleotide sequence ID" value="NZ_FNNC01000001.1"/>
</dbReference>
<dbReference type="EMBL" id="FNNC01000001">
    <property type="protein sequence ID" value="SDW12049.1"/>
    <property type="molecule type" value="Genomic_DNA"/>
</dbReference>